<protein>
    <submittedName>
        <fullName evidence="1">Uncharacterized protein</fullName>
    </submittedName>
</protein>
<keyword evidence="2" id="KW-1185">Reference proteome</keyword>
<proteinExistence type="predicted"/>
<dbReference type="EMBL" id="CP002780">
    <property type="protein sequence ID" value="AEG60355.1"/>
    <property type="molecule type" value="Genomic_DNA"/>
</dbReference>
<sequence>MFANFNKAFRKNPLKTKVPSEVLAALSHKLPDGFKYVNIGEGACGIASDYMHLKFNVKIPEGAIKNKDYIKTANDLANYIYRTQQELEVIPDKDGCILINDNKFSFSDLLHFPLEEKYIKSQGAFVIKPEPFPDPFPIEFEANGAKKVILIQRQPYDSIYETLFKSVNDDCLQISYLINERDFSLKLTINISLEKAKTIKEIVTASKLYYGFLNGTLKMGEFPLNQKPDEKVDEDFSKTIEFWEKVLAVENTLGIVFIPTSRIQHDDGYWIECLYRTLVLKQPYRENIKMSTVKMRNVSFTQEGGFKKKSGMVFEYLREIAGELLGAKINLIEFSIIYNFIITNATKVDKSENDYDVQIEPDGKEGIYRSTQYFKTKDEADVFRTVHIKNHEIFKKAEIIEVL</sequence>
<evidence type="ECO:0000313" key="1">
    <source>
        <dbReference type="EMBL" id="AEG60355.1"/>
    </source>
</evidence>
<name>F6DK41_DESRL</name>
<gene>
    <name evidence="1" type="ordered locus">Desru_2103</name>
</gene>
<dbReference type="Proteomes" id="UP000009234">
    <property type="component" value="Chromosome"/>
</dbReference>
<dbReference type="Pfam" id="PF16873">
    <property type="entry name" value="AbiGii_2"/>
    <property type="match status" value="1"/>
</dbReference>
<dbReference type="KEGG" id="dru:Desru_2103"/>
<accession>F6DK41</accession>
<reference evidence="2" key="1">
    <citation type="submission" date="2011-05" db="EMBL/GenBank/DDBJ databases">
        <title>Complete sequence of Desulfotomaculum ruminis DSM 2154.</title>
        <authorList>
            <person name="Lucas S."/>
            <person name="Copeland A."/>
            <person name="Lapidus A."/>
            <person name="Cheng J.-F."/>
            <person name="Goodwin L."/>
            <person name="Pitluck S."/>
            <person name="Lu M."/>
            <person name="Detter J.C."/>
            <person name="Han C."/>
            <person name="Tapia R."/>
            <person name="Land M."/>
            <person name="Hauser L."/>
            <person name="Kyrpides N."/>
            <person name="Ivanova N."/>
            <person name="Mikhailova N."/>
            <person name="Pagani I."/>
            <person name="Stams A.J.M."/>
            <person name="Plugge C.M."/>
            <person name="Muyzer G."/>
            <person name="Kuever J."/>
            <person name="Parshina S.N."/>
            <person name="Ivanova A.E."/>
            <person name="Nazina T.N."/>
            <person name="Brambilla E."/>
            <person name="Spring S."/>
            <person name="Klenk H.-P."/>
            <person name="Woyke T."/>
        </authorList>
    </citation>
    <scope>NUCLEOTIDE SEQUENCE [LARGE SCALE GENOMIC DNA]</scope>
    <source>
        <strain evidence="2">ATCC 23193 / DSM 2154 / NCIB 8452 / DL</strain>
    </source>
</reference>
<dbReference type="RefSeq" id="WP_013842115.1">
    <property type="nucleotide sequence ID" value="NC_015589.1"/>
</dbReference>
<organism evidence="1 2">
    <name type="scientific">Desulforamulus ruminis (strain ATCC 23193 / DSM 2154 / NCIMB 8452 / DL)</name>
    <name type="common">Desulfotomaculum ruminis</name>
    <dbReference type="NCBI Taxonomy" id="696281"/>
    <lineage>
        <taxon>Bacteria</taxon>
        <taxon>Bacillati</taxon>
        <taxon>Bacillota</taxon>
        <taxon>Clostridia</taxon>
        <taxon>Eubacteriales</taxon>
        <taxon>Peptococcaceae</taxon>
        <taxon>Desulforamulus</taxon>
    </lineage>
</organism>
<dbReference type="AlphaFoldDB" id="F6DK41"/>
<dbReference type="OrthoDB" id="2514209at2"/>
<evidence type="ECO:0000313" key="2">
    <source>
        <dbReference type="Proteomes" id="UP000009234"/>
    </source>
</evidence>
<reference evidence="1 2" key="2">
    <citation type="journal article" date="2012" name="Stand. Genomic Sci.">
        <title>Complete genome sequence of the sulfate-reducing firmicute Desulfotomaculum ruminis type strain (DL(T)).</title>
        <authorList>
            <person name="Spring S."/>
            <person name="Visser M."/>
            <person name="Lu M."/>
            <person name="Copeland A."/>
            <person name="Lapidus A."/>
            <person name="Lucas S."/>
            <person name="Cheng J.F."/>
            <person name="Han C."/>
            <person name="Tapia R."/>
            <person name="Goodwin L.A."/>
            <person name="Pitluck S."/>
            <person name="Ivanova N."/>
            <person name="Land M."/>
            <person name="Hauser L."/>
            <person name="Larimer F."/>
            <person name="Rohde M."/>
            <person name="Goker M."/>
            <person name="Detter J.C."/>
            <person name="Kyrpides N.C."/>
            <person name="Woyke T."/>
            <person name="Schaap P.J."/>
            <person name="Plugge C.M."/>
            <person name="Muyzer G."/>
            <person name="Kuever J."/>
            <person name="Pereira I.A."/>
            <person name="Parshina S.N."/>
            <person name="Bernier-Latmani R."/>
            <person name="Stams A.J."/>
            <person name="Klenk H.P."/>
        </authorList>
    </citation>
    <scope>NUCLEOTIDE SEQUENCE [LARGE SCALE GENOMIC DNA]</scope>
    <source>
        <strain evidence="2">ATCC 23193 / DSM 2154 / NCIB 8452 / DL</strain>
    </source>
</reference>
<dbReference type="STRING" id="696281.Desru_2103"/>
<dbReference type="HOGENOM" id="CLU_705656_0_0_9"/>
<dbReference type="InterPro" id="IPR031707">
    <property type="entry name" value="AbiGii_2"/>
</dbReference>